<keyword evidence="1" id="KW-0472">Membrane</keyword>
<feature type="transmembrane region" description="Helical" evidence="1">
    <location>
        <begin position="88"/>
        <end position="110"/>
    </location>
</feature>
<dbReference type="OrthoDB" id="2645555at2759"/>
<sequence>MPLIPSDPITWSFDMDRVSDYLVVASSTAVVYDWVLTFGQEYELIWKNRHSLMTVLYIIVRCVGLLYSVCNVLLNLPGVLKTAMVSNAMNLALLWTIFIVNPMLSVMMITRLYAMYQQSRKMLIFLIVTLSSVMVSCAVIGGMGSSQTPTKVVLLNGTQCVSEVYGGGQLRTLEVYILAAVWHVLTLCLALWISVKHFRQLQSSSTGRTIVGDCFVVLIKSQVFYFAFSAAVCFLNIGLLSPVIMDSSRVGAQVYRGILQLVMLFQMFVIGPRLILNVREYHASHLANSGEGINEMPTIFFQELIRVPSGNGA</sequence>
<feature type="transmembrane region" description="Helical" evidence="1">
    <location>
        <begin position="51"/>
        <end position="76"/>
    </location>
</feature>
<protein>
    <recommendedName>
        <fullName evidence="2">DUF6533 domain-containing protein</fullName>
    </recommendedName>
</protein>
<evidence type="ECO:0000313" key="3">
    <source>
        <dbReference type="EMBL" id="KIK43202.1"/>
    </source>
</evidence>
<keyword evidence="1" id="KW-1133">Transmembrane helix</keyword>
<keyword evidence="4" id="KW-1185">Reference proteome</keyword>
<dbReference type="InParanoid" id="A0A0D0BA06"/>
<feature type="domain" description="DUF6533" evidence="2">
    <location>
        <begin position="21"/>
        <end position="66"/>
    </location>
</feature>
<dbReference type="AlphaFoldDB" id="A0A0D0BA06"/>
<evidence type="ECO:0000313" key="4">
    <source>
        <dbReference type="Proteomes" id="UP000054485"/>
    </source>
</evidence>
<name>A0A0D0BA06_9AGAM</name>
<feature type="transmembrane region" description="Helical" evidence="1">
    <location>
        <begin position="122"/>
        <end position="144"/>
    </location>
</feature>
<feature type="transmembrane region" description="Helical" evidence="1">
    <location>
        <begin position="223"/>
        <end position="245"/>
    </location>
</feature>
<evidence type="ECO:0000259" key="2">
    <source>
        <dbReference type="Pfam" id="PF20151"/>
    </source>
</evidence>
<keyword evidence="1" id="KW-0812">Transmembrane</keyword>
<feature type="transmembrane region" description="Helical" evidence="1">
    <location>
        <begin position="257"/>
        <end position="276"/>
    </location>
</feature>
<organism evidence="3 4">
    <name type="scientific">Suillus luteus UH-Slu-Lm8-n1</name>
    <dbReference type="NCBI Taxonomy" id="930992"/>
    <lineage>
        <taxon>Eukaryota</taxon>
        <taxon>Fungi</taxon>
        <taxon>Dikarya</taxon>
        <taxon>Basidiomycota</taxon>
        <taxon>Agaricomycotina</taxon>
        <taxon>Agaricomycetes</taxon>
        <taxon>Agaricomycetidae</taxon>
        <taxon>Boletales</taxon>
        <taxon>Suillineae</taxon>
        <taxon>Suillaceae</taxon>
        <taxon>Suillus</taxon>
    </lineage>
</organism>
<dbReference type="Proteomes" id="UP000054485">
    <property type="component" value="Unassembled WGS sequence"/>
</dbReference>
<evidence type="ECO:0000256" key="1">
    <source>
        <dbReference type="SAM" id="Phobius"/>
    </source>
</evidence>
<reference evidence="3 4" key="1">
    <citation type="submission" date="2014-04" db="EMBL/GenBank/DDBJ databases">
        <authorList>
            <consortium name="DOE Joint Genome Institute"/>
            <person name="Kuo A."/>
            <person name="Ruytinx J."/>
            <person name="Rineau F."/>
            <person name="Colpaert J."/>
            <person name="Kohler A."/>
            <person name="Nagy L.G."/>
            <person name="Floudas D."/>
            <person name="Copeland A."/>
            <person name="Barry K.W."/>
            <person name="Cichocki N."/>
            <person name="Veneault-Fourrey C."/>
            <person name="LaButti K."/>
            <person name="Lindquist E.A."/>
            <person name="Lipzen A."/>
            <person name="Lundell T."/>
            <person name="Morin E."/>
            <person name="Murat C."/>
            <person name="Sun H."/>
            <person name="Tunlid A."/>
            <person name="Henrissat B."/>
            <person name="Grigoriev I.V."/>
            <person name="Hibbett D.S."/>
            <person name="Martin F."/>
            <person name="Nordberg H.P."/>
            <person name="Cantor M.N."/>
            <person name="Hua S.X."/>
        </authorList>
    </citation>
    <scope>NUCLEOTIDE SEQUENCE [LARGE SCALE GENOMIC DNA]</scope>
    <source>
        <strain evidence="3 4">UH-Slu-Lm8-n1</strain>
    </source>
</reference>
<dbReference type="HOGENOM" id="CLU_057751_0_0_1"/>
<dbReference type="Pfam" id="PF20151">
    <property type="entry name" value="DUF6533"/>
    <property type="match status" value="1"/>
</dbReference>
<feature type="transmembrane region" description="Helical" evidence="1">
    <location>
        <begin position="175"/>
        <end position="195"/>
    </location>
</feature>
<proteinExistence type="predicted"/>
<dbReference type="EMBL" id="KN835218">
    <property type="protein sequence ID" value="KIK43202.1"/>
    <property type="molecule type" value="Genomic_DNA"/>
</dbReference>
<dbReference type="InterPro" id="IPR045340">
    <property type="entry name" value="DUF6533"/>
</dbReference>
<accession>A0A0D0BA06</accession>
<reference evidence="4" key="2">
    <citation type="submission" date="2015-01" db="EMBL/GenBank/DDBJ databases">
        <title>Evolutionary Origins and Diversification of the Mycorrhizal Mutualists.</title>
        <authorList>
            <consortium name="DOE Joint Genome Institute"/>
            <consortium name="Mycorrhizal Genomics Consortium"/>
            <person name="Kohler A."/>
            <person name="Kuo A."/>
            <person name="Nagy L.G."/>
            <person name="Floudas D."/>
            <person name="Copeland A."/>
            <person name="Barry K.W."/>
            <person name="Cichocki N."/>
            <person name="Veneault-Fourrey C."/>
            <person name="LaButti K."/>
            <person name="Lindquist E.A."/>
            <person name="Lipzen A."/>
            <person name="Lundell T."/>
            <person name="Morin E."/>
            <person name="Murat C."/>
            <person name="Riley R."/>
            <person name="Ohm R."/>
            <person name="Sun H."/>
            <person name="Tunlid A."/>
            <person name="Henrissat B."/>
            <person name="Grigoriev I.V."/>
            <person name="Hibbett D.S."/>
            <person name="Martin F."/>
        </authorList>
    </citation>
    <scope>NUCLEOTIDE SEQUENCE [LARGE SCALE GENOMIC DNA]</scope>
    <source>
        <strain evidence="4">UH-Slu-Lm8-n1</strain>
    </source>
</reference>
<gene>
    <name evidence="3" type="ORF">CY34DRAFT_723833</name>
</gene>